<gene>
    <name evidence="1" type="ORF">PSON_ATCC_30995.1.T0030402</name>
</gene>
<dbReference type="Proteomes" id="UP000692954">
    <property type="component" value="Unassembled WGS sequence"/>
</dbReference>
<reference evidence="1" key="1">
    <citation type="submission" date="2021-01" db="EMBL/GenBank/DDBJ databases">
        <authorList>
            <consortium name="Genoscope - CEA"/>
            <person name="William W."/>
        </authorList>
    </citation>
    <scope>NUCLEOTIDE SEQUENCE</scope>
</reference>
<comment type="caution">
    <text evidence="1">The sequence shown here is derived from an EMBL/GenBank/DDBJ whole genome shotgun (WGS) entry which is preliminary data.</text>
</comment>
<evidence type="ECO:0000313" key="2">
    <source>
        <dbReference type="Proteomes" id="UP000692954"/>
    </source>
</evidence>
<dbReference type="AlphaFoldDB" id="A0A8S1K8J5"/>
<name>A0A8S1K8J5_9CILI</name>
<proteinExistence type="predicted"/>
<organism evidence="1 2">
    <name type="scientific">Paramecium sonneborni</name>
    <dbReference type="NCBI Taxonomy" id="65129"/>
    <lineage>
        <taxon>Eukaryota</taxon>
        <taxon>Sar</taxon>
        <taxon>Alveolata</taxon>
        <taxon>Ciliophora</taxon>
        <taxon>Intramacronucleata</taxon>
        <taxon>Oligohymenophorea</taxon>
        <taxon>Peniculida</taxon>
        <taxon>Parameciidae</taxon>
        <taxon>Paramecium</taxon>
    </lineage>
</organism>
<sequence length="140" mass="16955">MQIYDVCIIGVPQQDCVLELHYRNQENQVKSQCWTQQKDHIFKIKDLQMKEQYQQYNHQENCYNQQELGINLIGQSKSLQENNNGLKYLERLFGIENQQTHIILLNMIMQQMDYQKFIIGRQSLRLNQKRLKLWKMSMSK</sequence>
<dbReference type="EMBL" id="CAJJDN010000003">
    <property type="protein sequence ID" value="CAD8048751.1"/>
    <property type="molecule type" value="Genomic_DNA"/>
</dbReference>
<protein>
    <submittedName>
        <fullName evidence="1">Uncharacterized protein</fullName>
    </submittedName>
</protein>
<evidence type="ECO:0000313" key="1">
    <source>
        <dbReference type="EMBL" id="CAD8048751.1"/>
    </source>
</evidence>
<keyword evidence="2" id="KW-1185">Reference proteome</keyword>
<accession>A0A8S1K8J5</accession>